<dbReference type="GO" id="GO:0000976">
    <property type="term" value="F:transcription cis-regulatory region binding"/>
    <property type="evidence" value="ECO:0007669"/>
    <property type="project" value="TreeGrafter"/>
</dbReference>
<feature type="region of interest" description="Disordered" evidence="2">
    <location>
        <begin position="23"/>
        <end position="45"/>
    </location>
</feature>
<feature type="compositionally biased region" description="Low complexity" evidence="2">
    <location>
        <begin position="32"/>
        <end position="42"/>
    </location>
</feature>
<keyword evidence="1" id="KW-0862">Zinc</keyword>
<feature type="domain" description="C2H2-type" evidence="3">
    <location>
        <begin position="52"/>
        <end position="79"/>
    </location>
</feature>
<dbReference type="GO" id="GO:0003700">
    <property type="term" value="F:DNA-binding transcription factor activity"/>
    <property type="evidence" value="ECO:0007669"/>
    <property type="project" value="TreeGrafter"/>
</dbReference>
<gene>
    <name evidence="4" type="ORF">COLO4_09350</name>
</gene>
<sequence>MADVDNYHTKPLKLFGFNIVESTGNNNDDSSKSPTGSSGSPPELEADAARKYECQYCCREFANSQALGGHQNAHKKERQLLKRAQMQASRSFSSPHIHNSMISAFAPPPHLLAPAVLPGAAVPPQYHSSFYMSHGGVGAGAAPLHMLHGGTYLCGPAAGLGRRVYTGEGGDQAMAAAMSGDIQAHAGVLPAVRRFTGEDGGPKVDKGLGLDLHLSLGPAVP</sequence>
<keyword evidence="1" id="KW-0863">Zinc-finger</keyword>
<dbReference type="GO" id="GO:0005634">
    <property type="term" value="C:nucleus"/>
    <property type="evidence" value="ECO:0007669"/>
    <property type="project" value="TreeGrafter"/>
</dbReference>
<dbReference type="PROSITE" id="PS00028">
    <property type="entry name" value="ZINC_FINGER_C2H2_1"/>
    <property type="match status" value="1"/>
</dbReference>
<reference evidence="5" key="1">
    <citation type="submission" date="2013-09" db="EMBL/GenBank/DDBJ databases">
        <title>Corchorus olitorius genome sequencing.</title>
        <authorList>
            <person name="Alam M."/>
            <person name="Haque M.S."/>
            <person name="Islam M.S."/>
            <person name="Emdad E.M."/>
            <person name="Islam M.M."/>
            <person name="Ahmed B."/>
            <person name="Halim A."/>
            <person name="Hossen Q.M.M."/>
            <person name="Hossain M.Z."/>
            <person name="Ahmed R."/>
            <person name="Khan M.M."/>
            <person name="Islam R."/>
            <person name="Rashid M.M."/>
            <person name="Khan S.A."/>
            <person name="Rahman M.S."/>
            <person name="Alam M."/>
            <person name="Yahiya A.S."/>
            <person name="Khan M.S."/>
            <person name="Azam M.S."/>
            <person name="Haque T."/>
            <person name="Lashkar M.Z.H."/>
            <person name="Akhand A.I."/>
            <person name="Morshed G."/>
            <person name="Roy S."/>
            <person name="Uddin K.S."/>
            <person name="Rabeya T."/>
            <person name="Hossain A.S."/>
            <person name="Chowdhury A."/>
            <person name="Snigdha A.R."/>
            <person name="Mortoza M.S."/>
            <person name="Matin S.A."/>
            <person name="Hoque S.M.E."/>
            <person name="Islam M.K."/>
            <person name="Roy D.K."/>
            <person name="Haider R."/>
            <person name="Moosa M.M."/>
            <person name="Elias S.M."/>
            <person name="Hasan A.M."/>
            <person name="Jahan S."/>
            <person name="Shafiuddin M."/>
            <person name="Mahmood N."/>
            <person name="Shommy N.S."/>
        </authorList>
    </citation>
    <scope>NUCLEOTIDE SEQUENCE [LARGE SCALE GENOMIC DNA]</scope>
    <source>
        <strain evidence="5">cv. O-4</strain>
    </source>
</reference>
<dbReference type="InterPro" id="IPR044299">
    <property type="entry name" value="GIS3/ZFP5/ZFP6"/>
</dbReference>
<dbReference type="GO" id="GO:0010090">
    <property type="term" value="P:trichome morphogenesis"/>
    <property type="evidence" value="ECO:0007669"/>
    <property type="project" value="InterPro"/>
</dbReference>
<dbReference type="PANTHER" id="PTHR46353:SF13">
    <property type="entry name" value="ZINC FINGER PROTEIN 6"/>
    <property type="match status" value="1"/>
</dbReference>
<dbReference type="EMBL" id="AWUE01014223">
    <property type="protein sequence ID" value="OMP04739.1"/>
    <property type="molecule type" value="Genomic_DNA"/>
</dbReference>
<dbReference type="Gene3D" id="3.30.160.60">
    <property type="entry name" value="Classic Zinc Finger"/>
    <property type="match status" value="1"/>
</dbReference>
<proteinExistence type="predicted"/>
<name>A0A1R3KCH4_9ROSI</name>
<protein>
    <submittedName>
        <fullName evidence="4">Zinc finger protein 6</fullName>
    </submittedName>
</protein>
<keyword evidence="1" id="KW-0479">Metal-binding</keyword>
<evidence type="ECO:0000313" key="4">
    <source>
        <dbReference type="EMBL" id="OMP04739.1"/>
    </source>
</evidence>
<dbReference type="PROSITE" id="PS50157">
    <property type="entry name" value="ZINC_FINGER_C2H2_2"/>
    <property type="match status" value="1"/>
</dbReference>
<dbReference type="InterPro" id="IPR036236">
    <property type="entry name" value="Znf_C2H2_sf"/>
</dbReference>
<dbReference type="OrthoDB" id="772256at2759"/>
<dbReference type="PANTHER" id="PTHR46353">
    <property type="entry name" value="ZINC FINGER PROTEIN 5"/>
    <property type="match status" value="1"/>
</dbReference>
<dbReference type="AlphaFoldDB" id="A0A1R3KCH4"/>
<dbReference type="Proteomes" id="UP000187203">
    <property type="component" value="Unassembled WGS sequence"/>
</dbReference>
<dbReference type="GO" id="GO:0009736">
    <property type="term" value="P:cytokinin-activated signaling pathway"/>
    <property type="evidence" value="ECO:0007669"/>
    <property type="project" value="TreeGrafter"/>
</dbReference>
<organism evidence="4 5">
    <name type="scientific">Corchorus olitorius</name>
    <dbReference type="NCBI Taxonomy" id="93759"/>
    <lineage>
        <taxon>Eukaryota</taxon>
        <taxon>Viridiplantae</taxon>
        <taxon>Streptophyta</taxon>
        <taxon>Embryophyta</taxon>
        <taxon>Tracheophyta</taxon>
        <taxon>Spermatophyta</taxon>
        <taxon>Magnoliopsida</taxon>
        <taxon>eudicotyledons</taxon>
        <taxon>Gunneridae</taxon>
        <taxon>Pentapetalae</taxon>
        <taxon>rosids</taxon>
        <taxon>malvids</taxon>
        <taxon>Malvales</taxon>
        <taxon>Malvaceae</taxon>
        <taxon>Grewioideae</taxon>
        <taxon>Apeibeae</taxon>
        <taxon>Corchorus</taxon>
    </lineage>
</organism>
<dbReference type="SUPFAM" id="SSF57667">
    <property type="entry name" value="beta-beta-alpha zinc fingers"/>
    <property type="match status" value="1"/>
</dbReference>
<evidence type="ECO:0000256" key="2">
    <source>
        <dbReference type="SAM" id="MobiDB-lite"/>
    </source>
</evidence>
<dbReference type="STRING" id="93759.A0A1R3KCH4"/>
<comment type="caution">
    <text evidence="4">The sequence shown here is derived from an EMBL/GenBank/DDBJ whole genome shotgun (WGS) entry which is preliminary data.</text>
</comment>
<evidence type="ECO:0000313" key="5">
    <source>
        <dbReference type="Proteomes" id="UP000187203"/>
    </source>
</evidence>
<keyword evidence="5" id="KW-1185">Reference proteome</keyword>
<dbReference type="GO" id="GO:0008270">
    <property type="term" value="F:zinc ion binding"/>
    <property type="evidence" value="ECO:0007669"/>
    <property type="project" value="UniProtKB-KW"/>
</dbReference>
<evidence type="ECO:0000259" key="3">
    <source>
        <dbReference type="PROSITE" id="PS50157"/>
    </source>
</evidence>
<dbReference type="InterPro" id="IPR013087">
    <property type="entry name" value="Znf_C2H2_type"/>
</dbReference>
<dbReference type="GO" id="GO:0009740">
    <property type="term" value="P:gibberellic acid mediated signaling pathway"/>
    <property type="evidence" value="ECO:0007669"/>
    <property type="project" value="TreeGrafter"/>
</dbReference>
<accession>A0A1R3KCH4</accession>
<evidence type="ECO:0000256" key="1">
    <source>
        <dbReference type="PROSITE-ProRule" id="PRU00042"/>
    </source>
</evidence>